<dbReference type="GO" id="GO:0051989">
    <property type="term" value="F:coproporphyrinogen dehydrogenase activity"/>
    <property type="evidence" value="ECO:0007669"/>
    <property type="project" value="UniProtKB-EC"/>
</dbReference>
<feature type="binding site" evidence="15">
    <location>
        <position position="54"/>
    </location>
    <ligand>
        <name>S-adenosyl-L-methionine</name>
        <dbReference type="ChEBI" id="CHEBI:59789"/>
        <label>1</label>
    </ligand>
</feature>
<feature type="binding site" evidence="15">
    <location>
        <position position="208"/>
    </location>
    <ligand>
        <name>S-adenosyl-L-methionine</name>
        <dbReference type="ChEBI" id="CHEBI:59789"/>
        <label>2</label>
    </ligand>
</feature>
<proteinExistence type="inferred from homology"/>
<dbReference type="RefSeq" id="WP_055084820.1">
    <property type="nucleotide sequence ID" value="NZ_CXSU01000011.1"/>
</dbReference>
<evidence type="ECO:0000256" key="14">
    <source>
        <dbReference type="PIRNR" id="PIRNR000167"/>
    </source>
</evidence>
<dbReference type="PANTHER" id="PTHR13932:SF6">
    <property type="entry name" value="OXYGEN-INDEPENDENT COPROPORPHYRINOGEN III OXIDASE"/>
    <property type="match status" value="1"/>
</dbReference>
<dbReference type="Pfam" id="PF04055">
    <property type="entry name" value="Radical_SAM"/>
    <property type="match status" value="1"/>
</dbReference>
<evidence type="ECO:0000256" key="1">
    <source>
        <dbReference type="ARBA" id="ARBA00004496"/>
    </source>
</evidence>
<keyword evidence="10 14" id="KW-0408">Iron</keyword>
<dbReference type="InterPro" id="IPR007197">
    <property type="entry name" value="rSAM"/>
</dbReference>
<dbReference type="InterPro" id="IPR004558">
    <property type="entry name" value="Coprogen_oxidase_HemN"/>
</dbReference>
<sequence length="447" mass="48464">MTDDIAPSTARALAGRAPRYTSYPPATQFTASVGPDQALAWLGRVDPSEPVSIYVHIPFCRRLCWFCACRTQGAKTVAPLAPYLDALEREIALVATALPPGLRVGHLHLGGGTPTFLPPRLMARLFAMLDRAFPRTPGVEISVEVDPTELDDARLDALAAGGVTRASLGVQDFEPKVQAAIGRPQGFAQTQAAVDGLRARDIAAINLDLLYGLPHQTGETLARTIELALSLTPDRLALYGYAHVPWASKRQIMIREADLPGPAMRLNLTRLAAGRFRDAGYRRVGIDHFARPDDPMTRAAQDGTLRRNFQGYTVDSASTLIGLGASAISCLPQGFVQNASRTADWKARLVQGRLATVRGHALKPSDRLEGAVIERLLCDFTVDPARFHDPVAVRRMIGRAAQAWPDAARIGGDGILRLRRDARHIARMIAMEMDAYAAPEGRHSVAV</sequence>
<feature type="binding site" evidence="16">
    <location>
        <position position="64"/>
    </location>
    <ligand>
        <name>[4Fe-4S] cluster</name>
        <dbReference type="ChEBI" id="CHEBI:49883"/>
        <note>4Fe-4S-S-AdoMet</note>
    </ligand>
</feature>
<evidence type="ECO:0000256" key="3">
    <source>
        <dbReference type="ARBA" id="ARBA00005493"/>
    </source>
</evidence>
<dbReference type="PANTHER" id="PTHR13932">
    <property type="entry name" value="COPROPORPHYRINIGEN III OXIDASE"/>
    <property type="match status" value="1"/>
</dbReference>
<dbReference type="GO" id="GO:0005737">
    <property type="term" value="C:cytoplasm"/>
    <property type="evidence" value="ECO:0007669"/>
    <property type="project" value="UniProtKB-SubCell"/>
</dbReference>
<protein>
    <recommendedName>
        <fullName evidence="14">Coproporphyrinogen-III oxidase</fullName>
        <ecNumber evidence="14">1.3.98.3</ecNumber>
    </recommendedName>
</protein>
<feature type="binding site" evidence="15">
    <location>
        <position position="111"/>
    </location>
    <ligand>
        <name>S-adenosyl-L-methionine</name>
        <dbReference type="ChEBI" id="CHEBI:59789"/>
        <label>1</label>
    </ligand>
</feature>
<evidence type="ECO:0000256" key="4">
    <source>
        <dbReference type="ARBA" id="ARBA00011245"/>
    </source>
</evidence>
<evidence type="ECO:0000256" key="15">
    <source>
        <dbReference type="PIRSR" id="PIRSR000167-1"/>
    </source>
</evidence>
<evidence type="ECO:0000256" key="11">
    <source>
        <dbReference type="ARBA" id="ARBA00023014"/>
    </source>
</evidence>
<feature type="binding site" evidence="15">
    <location>
        <position position="328"/>
    </location>
    <ligand>
        <name>S-adenosyl-L-methionine</name>
        <dbReference type="ChEBI" id="CHEBI:59789"/>
        <label>1</label>
    </ligand>
</feature>
<feature type="domain" description="Radical SAM core" evidence="17">
    <location>
        <begin position="45"/>
        <end position="278"/>
    </location>
</feature>
<evidence type="ECO:0000259" key="17">
    <source>
        <dbReference type="PROSITE" id="PS51918"/>
    </source>
</evidence>
<comment type="subunit">
    <text evidence="4">Monomer.</text>
</comment>
<dbReference type="UniPathway" id="UPA00251">
    <property type="reaction ID" value="UER00323"/>
</dbReference>
<evidence type="ECO:0000256" key="8">
    <source>
        <dbReference type="ARBA" id="ARBA00022723"/>
    </source>
</evidence>
<evidence type="ECO:0000256" key="13">
    <source>
        <dbReference type="ARBA" id="ARBA00048321"/>
    </source>
</evidence>
<evidence type="ECO:0000256" key="12">
    <source>
        <dbReference type="ARBA" id="ARBA00023244"/>
    </source>
</evidence>
<name>A0A0M6YIK7_9RHOB</name>
<comment type="similarity">
    <text evidence="3 14">Belongs to the anaerobic coproporphyrinogen-III oxidase family.</text>
</comment>
<evidence type="ECO:0000313" key="18">
    <source>
        <dbReference type="EMBL" id="CTQ49505.1"/>
    </source>
</evidence>
<gene>
    <name evidence="18" type="primary">hemN_2</name>
    <name evidence="18" type="ORF">JDO7802_01519</name>
</gene>
<dbReference type="EMBL" id="CXSU01000011">
    <property type="protein sequence ID" value="CTQ49505.1"/>
    <property type="molecule type" value="Genomic_DNA"/>
</dbReference>
<keyword evidence="7 14" id="KW-0949">S-adenosyl-L-methionine</keyword>
<dbReference type="GO" id="GO:0046872">
    <property type="term" value="F:metal ion binding"/>
    <property type="evidence" value="ECO:0007669"/>
    <property type="project" value="UniProtKB-KW"/>
</dbReference>
<feature type="binding site" evidence="16">
    <location>
        <position position="60"/>
    </location>
    <ligand>
        <name>[4Fe-4S] cluster</name>
        <dbReference type="ChEBI" id="CHEBI:49883"/>
        <note>4Fe-4S-S-AdoMet</note>
    </ligand>
</feature>
<keyword evidence="9 14" id="KW-0560">Oxidoreductase</keyword>
<evidence type="ECO:0000256" key="7">
    <source>
        <dbReference type="ARBA" id="ARBA00022691"/>
    </source>
</evidence>
<dbReference type="EC" id="1.3.98.3" evidence="14"/>
<keyword evidence="11 14" id="KW-0411">Iron-sulfur</keyword>
<feature type="binding site" evidence="15">
    <location>
        <position position="171"/>
    </location>
    <ligand>
        <name>S-adenosyl-L-methionine</name>
        <dbReference type="ChEBI" id="CHEBI:59789"/>
        <label>2</label>
    </ligand>
</feature>
<keyword evidence="12 14" id="KW-0627">Porphyrin biosynthesis</keyword>
<dbReference type="PROSITE" id="PS51918">
    <property type="entry name" value="RADICAL_SAM"/>
    <property type="match status" value="1"/>
</dbReference>
<dbReference type="InterPro" id="IPR006638">
    <property type="entry name" value="Elp3/MiaA/NifB-like_rSAM"/>
</dbReference>
<organism evidence="18 19">
    <name type="scientific">Jannaschia donghaensis</name>
    <dbReference type="NCBI Taxonomy" id="420998"/>
    <lineage>
        <taxon>Bacteria</taxon>
        <taxon>Pseudomonadati</taxon>
        <taxon>Pseudomonadota</taxon>
        <taxon>Alphaproteobacteria</taxon>
        <taxon>Rhodobacterales</taxon>
        <taxon>Roseobacteraceae</taxon>
        <taxon>Jannaschia</taxon>
    </lineage>
</organism>
<dbReference type="NCBIfam" id="TIGR00538">
    <property type="entry name" value="hemN"/>
    <property type="match status" value="1"/>
</dbReference>
<feature type="binding site" evidence="15">
    <location>
        <begin position="112"/>
        <end position="113"/>
    </location>
    <ligand>
        <name>S-adenosyl-L-methionine</name>
        <dbReference type="ChEBI" id="CHEBI:59789"/>
        <label>2</label>
    </ligand>
</feature>
<keyword evidence="6 14" id="KW-0963">Cytoplasm</keyword>
<dbReference type="OrthoDB" id="9808022at2"/>
<dbReference type="GO" id="GO:0006782">
    <property type="term" value="P:protoporphyrinogen IX biosynthetic process"/>
    <property type="evidence" value="ECO:0007669"/>
    <property type="project" value="UniProtKB-UniPathway"/>
</dbReference>
<keyword evidence="5 14" id="KW-0004">4Fe-4S</keyword>
<dbReference type="AlphaFoldDB" id="A0A0M6YIK7"/>
<reference evidence="18 19" key="1">
    <citation type="submission" date="2015-07" db="EMBL/GenBank/DDBJ databases">
        <authorList>
            <person name="Noorani M."/>
        </authorList>
    </citation>
    <scope>NUCLEOTIDE SEQUENCE [LARGE SCALE GENOMIC DNA]</scope>
    <source>
        <strain evidence="18 19">CECT 7802</strain>
    </source>
</reference>
<dbReference type="GO" id="GO:0004109">
    <property type="term" value="F:coproporphyrinogen oxidase activity"/>
    <property type="evidence" value="ECO:0007669"/>
    <property type="project" value="InterPro"/>
</dbReference>
<dbReference type="SFLD" id="SFLDS00029">
    <property type="entry name" value="Radical_SAM"/>
    <property type="match status" value="1"/>
</dbReference>
<comment type="cofactor">
    <cofactor evidence="14 16">
        <name>[4Fe-4S] cluster</name>
        <dbReference type="ChEBI" id="CHEBI:49883"/>
    </cofactor>
    <text evidence="14 16">Binds 1 [4Fe-4S] cluster. The cluster is coordinated with 3 cysteines and an exchangeable S-adenosyl-L-methionine.</text>
</comment>
<dbReference type="CDD" id="cd01335">
    <property type="entry name" value="Radical_SAM"/>
    <property type="match status" value="1"/>
</dbReference>
<accession>A0A0M6YIK7</accession>
<comment type="catalytic activity">
    <reaction evidence="13 14">
        <text>coproporphyrinogen III + 2 S-adenosyl-L-methionine = protoporphyrinogen IX + 2 5'-deoxyadenosine + 2 L-methionine + 2 CO2</text>
        <dbReference type="Rhea" id="RHEA:15425"/>
        <dbReference type="ChEBI" id="CHEBI:16526"/>
        <dbReference type="ChEBI" id="CHEBI:17319"/>
        <dbReference type="ChEBI" id="CHEBI:57307"/>
        <dbReference type="ChEBI" id="CHEBI:57309"/>
        <dbReference type="ChEBI" id="CHEBI:57844"/>
        <dbReference type="ChEBI" id="CHEBI:59789"/>
        <dbReference type="EC" id="1.3.98.3"/>
    </reaction>
</comment>
<evidence type="ECO:0000256" key="16">
    <source>
        <dbReference type="PIRSR" id="PIRSR000167-2"/>
    </source>
</evidence>
<dbReference type="SMART" id="SM00729">
    <property type="entry name" value="Elp3"/>
    <property type="match status" value="1"/>
</dbReference>
<feature type="binding site" evidence="15">
    <location>
        <position position="144"/>
    </location>
    <ligand>
        <name>S-adenosyl-L-methionine</name>
        <dbReference type="ChEBI" id="CHEBI:59789"/>
        <label>1</label>
    </ligand>
</feature>
<dbReference type="Proteomes" id="UP000049222">
    <property type="component" value="Unassembled WGS sequence"/>
</dbReference>
<feature type="binding site" evidence="15">
    <location>
        <position position="183"/>
    </location>
    <ligand>
        <name>S-adenosyl-L-methionine</name>
        <dbReference type="ChEBI" id="CHEBI:59789"/>
        <label>2</label>
    </ligand>
</feature>
<dbReference type="SFLD" id="SFLDG01065">
    <property type="entry name" value="anaerobic_coproporphyrinogen-I"/>
    <property type="match status" value="1"/>
</dbReference>
<evidence type="ECO:0000313" key="19">
    <source>
        <dbReference type="Proteomes" id="UP000049222"/>
    </source>
</evidence>
<evidence type="ECO:0000256" key="10">
    <source>
        <dbReference type="ARBA" id="ARBA00023004"/>
    </source>
</evidence>
<feature type="binding site" evidence="15">
    <location>
        <begin position="66"/>
        <end position="68"/>
    </location>
    <ligand>
        <name>S-adenosyl-L-methionine</name>
        <dbReference type="ChEBI" id="CHEBI:59789"/>
        <label>2</label>
    </ligand>
</feature>
<dbReference type="SUPFAM" id="SSF102114">
    <property type="entry name" value="Radical SAM enzymes"/>
    <property type="match status" value="1"/>
</dbReference>
<evidence type="ECO:0000256" key="5">
    <source>
        <dbReference type="ARBA" id="ARBA00022485"/>
    </source>
</evidence>
<dbReference type="STRING" id="420998.JDO7802_01519"/>
<dbReference type="InterPro" id="IPR058240">
    <property type="entry name" value="rSAM_sf"/>
</dbReference>
<feature type="binding site" evidence="16">
    <location>
        <position position="67"/>
    </location>
    <ligand>
        <name>[4Fe-4S] cluster</name>
        <dbReference type="ChEBI" id="CHEBI:49883"/>
        <note>4Fe-4S-S-AdoMet</note>
    </ligand>
</feature>
<dbReference type="InterPro" id="IPR034505">
    <property type="entry name" value="Coproporphyrinogen-III_oxidase"/>
</dbReference>
<evidence type="ECO:0000256" key="9">
    <source>
        <dbReference type="ARBA" id="ARBA00023002"/>
    </source>
</evidence>
<keyword evidence="8 14" id="KW-0479">Metal-binding</keyword>
<evidence type="ECO:0000256" key="2">
    <source>
        <dbReference type="ARBA" id="ARBA00004785"/>
    </source>
</evidence>
<comment type="pathway">
    <text evidence="2 14">Porphyrin-containing compound metabolism; protoporphyrin-IX biosynthesis; protoporphyrinogen-IX from coproporphyrinogen-III (AdoMet route): step 1/1.</text>
</comment>
<comment type="subcellular location">
    <subcellularLocation>
        <location evidence="1 14">Cytoplasm</location>
    </subcellularLocation>
</comment>
<dbReference type="PIRSF" id="PIRSF000167">
    <property type="entry name" value="HemN"/>
    <property type="match status" value="1"/>
</dbReference>
<dbReference type="GO" id="GO:0051539">
    <property type="term" value="F:4 iron, 4 sulfur cluster binding"/>
    <property type="evidence" value="ECO:0007669"/>
    <property type="project" value="UniProtKB-KW"/>
</dbReference>
<keyword evidence="19" id="KW-1185">Reference proteome</keyword>
<feature type="binding site" evidence="15">
    <location>
        <position position="242"/>
    </location>
    <ligand>
        <name>S-adenosyl-L-methionine</name>
        <dbReference type="ChEBI" id="CHEBI:59789"/>
        <label>2</label>
    </ligand>
</feature>
<dbReference type="Gene3D" id="3.30.750.200">
    <property type="match status" value="1"/>
</dbReference>
<evidence type="ECO:0000256" key="6">
    <source>
        <dbReference type="ARBA" id="ARBA00022490"/>
    </source>
</evidence>